<dbReference type="InterPro" id="IPR020013">
    <property type="entry name" value="Flagellar_FlgE/F/G"/>
</dbReference>
<keyword evidence="9" id="KW-0282">Flagellum</keyword>
<feature type="domain" description="Flagellar basal body rod protein N-terminal" evidence="5">
    <location>
        <begin position="6"/>
        <end position="36"/>
    </location>
</feature>
<dbReference type="InterPro" id="IPR037058">
    <property type="entry name" value="Falgellar_hook_FlgE_sf"/>
</dbReference>
<evidence type="ECO:0000259" key="5">
    <source>
        <dbReference type="Pfam" id="PF00460"/>
    </source>
</evidence>
<keyword evidence="3 4" id="KW-0975">Bacterial flagellum</keyword>
<keyword evidence="9" id="KW-0969">Cilium</keyword>
<evidence type="ECO:0000259" key="6">
    <source>
        <dbReference type="Pfam" id="PF06429"/>
    </source>
</evidence>
<gene>
    <name evidence="9" type="primary">flgF</name>
    <name evidence="9" type="ORF">WAT24_11885</name>
</gene>
<keyword evidence="10" id="KW-1185">Reference proteome</keyword>
<dbReference type="InterPro" id="IPR001444">
    <property type="entry name" value="Flag_bb_rod_N"/>
</dbReference>
<comment type="caution">
    <text evidence="9">The sequence shown here is derived from an EMBL/GenBank/DDBJ whole genome shotgun (WGS) entry which is preliminary data.</text>
</comment>
<dbReference type="PANTHER" id="PTHR30435">
    <property type="entry name" value="FLAGELLAR PROTEIN"/>
    <property type="match status" value="1"/>
</dbReference>
<dbReference type="PROSITE" id="PS00588">
    <property type="entry name" value="FLAGELLA_BB_ROD"/>
    <property type="match status" value="1"/>
</dbReference>
<sequence length="386" mass="40942">MSLQSLYNSLSGLFAFSKGLDTISNNISNMNTPGFRGKDSFFENVMGEFGTRIEGTGIRTSEGQIEQTGNNTDLAINGEGLFVLRDPSTGKYFYTRAGQFQFDAQGYLVDTVSQYHVQGIDESGNLADISITTLRTLPAQATTMVGVTGNLSPQDTDFTINSLTVYDADGNTHTYSIKLTNNGSTTPGRWSVVLRDASGQAVANGEIRFSSDGSIKAGYNTMSVSLTLAGKTQAVTLDFGAAGSLSGATSYPGVGSNLVASPKDGHSVVGVASYSFDENGVLQLKYTDQETRQGARVALAAFPDESSLELLNGRLYDVGSGQQRQLGGAGEGVFGKIVGGSLEMSNVDLAQELADMIVIQRGYQANSRVMTVTNDMLQQLYDSTHG</sequence>
<organism evidence="9 10">
    <name type="scientific">Fulvimonas yonginensis</name>
    <dbReference type="NCBI Taxonomy" id="1495200"/>
    <lineage>
        <taxon>Bacteria</taxon>
        <taxon>Pseudomonadati</taxon>
        <taxon>Pseudomonadota</taxon>
        <taxon>Gammaproteobacteria</taxon>
        <taxon>Lysobacterales</taxon>
        <taxon>Rhodanobacteraceae</taxon>
        <taxon>Fulvimonas</taxon>
    </lineage>
</organism>
<dbReference type="Gene3D" id="2.60.98.20">
    <property type="entry name" value="Flagellar hook protein FlgE"/>
    <property type="match status" value="1"/>
</dbReference>
<dbReference type="Pfam" id="PF06429">
    <property type="entry name" value="Flg_bbr_C"/>
    <property type="match status" value="1"/>
</dbReference>
<comment type="subcellular location">
    <subcellularLocation>
        <location evidence="1 4">Bacterial flagellum basal body</location>
    </subcellularLocation>
</comment>
<comment type="subunit">
    <text evidence="4">The basal body constitutes a major portion of the flagellar organelle and consists of five rings (E,L,P,S, and M) mounted on a central rod. The rod consists of about 26 subunits of FlgG in the distal portion, and FlgB, FlgC and FlgF are thought to build up the proximal portion of the rod with about 6 subunits each.</text>
</comment>
<dbReference type="Proteomes" id="UP001381174">
    <property type="component" value="Unassembled WGS sequence"/>
</dbReference>
<evidence type="ECO:0000313" key="9">
    <source>
        <dbReference type="EMBL" id="MEI7037460.1"/>
    </source>
</evidence>
<feature type="domain" description="Flagellar basal-body/hook protein C-terminal" evidence="6">
    <location>
        <begin position="340"/>
        <end position="380"/>
    </location>
</feature>
<proteinExistence type="inferred from homology"/>
<keyword evidence="9" id="KW-0966">Cell projection</keyword>
<dbReference type="InterPro" id="IPR012836">
    <property type="entry name" value="FlgF"/>
</dbReference>
<feature type="domain" description="Flagellar hook protein FlgE D2" evidence="7">
    <location>
        <begin position="156"/>
        <end position="251"/>
    </location>
</feature>
<dbReference type="InterPro" id="IPR011491">
    <property type="entry name" value="FlgE_D2"/>
</dbReference>
<evidence type="ECO:0000313" key="10">
    <source>
        <dbReference type="Proteomes" id="UP001381174"/>
    </source>
</evidence>
<name>A0ABU8JDR2_9GAMM</name>
<dbReference type="NCBIfam" id="TIGR03506">
    <property type="entry name" value="FlgEFG_subfam"/>
    <property type="match status" value="1"/>
</dbReference>
<dbReference type="Pfam" id="PF00460">
    <property type="entry name" value="Flg_bb_rod"/>
    <property type="match status" value="1"/>
</dbReference>
<evidence type="ECO:0000259" key="7">
    <source>
        <dbReference type="Pfam" id="PF07559"/>
    </source>
</evidence>
<dbReference type="InterPro" id="IPR019776">
    <property type="entry name" value="Flagellar_basal_body_rod_CS"/>
</dbReference>
<dbReference type="InterPro" id="IPR010930">
    <property type="entry name" value="Flg_bb/hook_C_dom"/>
</dbReference>
<protein>
    <recommendedName>
        <fullName evidence="4">Flagellar basal-body rod protein FlgF</fullName>
    </recommendedName>
</protein>
<dbReference type="Pfam" id="PF22692">
    <property type="entry name" value="LlgE_F_G_D1"/>
    <property type="match status" value="1"/>
</dbReference>
<evidence type="ECO:0000259" key="8">
    <source>
        <dbReference type="Pfam" id="PF22692"/>
    </source>
</evidence>
<dbReference type="NCBIfam" id="TIGR02490">
    <property type="entry name" value="flgF"/>
    <property type="match status" value="1"/>
</dbReference>
<evidence type="ECO:0000256" key="1">
    <source>
        <dbReference type="ARBA" id="ARBA00004117"/>
    </source>
</evidence>
<dbReference type="PANTHER" id="PTHR30435:SF1">
    <property type="entry name" value="FLAGELLAR HOOK PROTEIN FLGE"/>
    <property type="match status" value="1"/>
</dbReference>
<evidence type="ECO:0000256" key="3">
    <source>
        <dbReference type="ARBA" id="ARBA00023143"/>
    </source>
</evidence>
<evidence type="ECO:0000256" key="4">
    <source>
        <dbReference type="RuleBase" id="RU362116"/>
    </source>
</evidence>
<evidence type="ECO:0000256" key="2">
    <source>
        <dbReference type="ARBA" id="ARBA00009677"/>
    </source>
</evidence>
<dbReference type="EMBL" id="JBBBNY010000008">
    <property type="protein sequence ID" value="MEI7037460.1"/>
    <property type="molecule type" value="Genomic_DNA"/>
</dbReference>
<dbReference type="Pfam" id="PF07559">
    <property type="entry name" value="FlgE_D2"/>
    <property type="match status" value="1"/>
</dbReference>
<dbReference type="InterPro" id="IPR053967">
    <property type="entry name" value="LlgE_F_G-like_D1"/>
</dbReference>
<feature type="domain" description="Flagellar hook protein FlgE/F/G-like D1" evidence="8">
    <location>
        <begin position="75"/>
        <end position="132"/>
    </location>
</feature>
<comment type="similarity">
    <text evidence="2 4">Belongs to the flagella basal body rod proteins family.</text>
</comment>
<dbReference type="InterPro" id="IPR037925">
    <property type="entry name" value="FlgE/F/G-like"/>
</dbReference>
<dbReference type="RefSeq" id="WP_336808090.1">
    <property type="nucleotide sequence ID" value="NZ_JBBBNY010000008.1"/>
</dbReference>
<reference evidence="9 10" key="1">
    <citation type="journal article" date="2014" name="Int. J. Syst. Evol. Microbiol.">
        <title>Fulvimonas yonginensis sp. nov., isolated from greenhouse soil, and emended description of the genus Fulvimonas.</title>
        <authorList>
            <person name="Ahn J.H."/>
            <person name="Kim S.J."/>
            <person name="Weon H.Y."/>
            <person name="Hong S.B."/>
            <person name="Seok S.J."/>
            <person name="Kwon S.W."/>
        </authorList>
    </citation>
    <scope>NUCLEOTIDE SEQUENCE [LARGE SCALE GENOMIC DNA]</scope>
    <source>
        <strain evidence="9 10">KACC 16952</strain>
    </source>
</reference>
<dbReference type="SUPFAM" id="SSF117143">
    <property type="entry name" value="Flagellar hook protein flgE"/>
    <property type="match status" value="1"/>
</dbReference>
<accession>A0ABU8JDR2</accession>